<evidence type="ECO:0000313" key="3">
    <source>
        <dbReference type="EMBL" id="OYD15327.1"/>
    </source>
</evidence>
<sequence>MLFRLLLGLIGLVLYPFRKLKNPPSTVEKVVYLLWSGIGNAVMALPAISALLDECGNKLLVYAIHPAAGKLLSPSNVVVMPVLKSPFGFLDTAKNLHRVHPQISITNFSSPTFLTSFLSYISGARYRMGYNRGMRGILFNIPLQAERMSERKADTQAVEQLFSQKTDFQPTVPRCEGFGRRFLSDSLEGATVILMGGEADREVIERMKTKKRIYRYIEDIPKTADLISKFSLFLSGDTGLMHIASSVGVPVIAIFGPTDPVKNRPGGDVRIIRRELPCSPCYRYRVPRCKRRDCLDIPVSEVLKEVKQRMGT</sequence>
<dbReference type="Pfam" id="PF01075">
    <property type="entry name" value="Glyco_transf_9"/>
    <property type="match status" value="1"/>
</dbReference>
<dbReference type="AlphaFoldDB" id="A0A235BU96"/>
<evidence type="ECO:0000256" key="1">
    <source>
        <dbReference type="ARBA" id="ARBA00022676"/>
    </source>
</evidence>
<comment type="caution">
    <text evidence="3">The sequence shown here is derived from an EMBL/GenBank/DDBJ whole genome shotgun (WGS) entry which is preliminary data.</text>
</comment>
<keyword evidence="2" id="KW-0808">Transferase</keyword>
<evidence type="ECO:0000256" key="2">
    <source>
        <dbReference type="ARBA" id="ARBA00022679"/>
    </source>
</evidence>
<dbReference type="GO" id="GO:0008713">
    <property type="term" value="F:ADP-heptose-lipopolysaccharide heptosyltransferase activity"/>
    <property type="evidence" value="ECO:0007669"/>
    <property type="project" value="TreeGrafter"/>
</dbReference>
<dbReference type="EMBL" id="NOZQ01000129">
    <property type="protein sequence ID" value="OYD15327.1"/>
    <property type="molecule type" value="Genomic_DNA"/>
</dbReference>
<keyword evidence="1" id="KW-0328">Glycosyltransferase</keyword>
<dbReference type="GO" id="GO:0005829">
    <property type="term" value="C:cytosol"/>
    <property type="evidence" value="ECO:0007669"/>
    <property type="project" value="TreeGrafter"/>
</dbReference>
<dbReference type="GO" id="GO:0009244">
    <property type="term" value="P:lipopolysaccharide core region biosynthetic process"/>
    <property type="evidence" value="ECO:0007669"/>
    <property type="project" value="TreeGrafter"/>
</dbReference>
<evidence type="ECO:0008006" key="5">
    <source>
        <dbReference type="Google" id="ProtNLM"/>
    </source>
</evidence>
<proteinExistence type="predicted"/>
<reference evidence="3 4" key="1">
    <citation type="submission" date="2017-07" db="EMBL/GenBank/DDBJ databases">
        <title>Recovery of genomes from metagenomes via a dereplication, aggregation, and scoring strategy.</title>
        <authorList>
            <person name="Sieber C.M."/>
            <person name="Probst A.J."/>
            <person name="Sharrar A."/>
            <person name="Thomas B.C."/>
            <person name="Hess M."/>
            <person name="Tringe S.G."/>
            <person name="Banfield J.F."/>
        </authorList>
    </citation>
    <scope>NUCLEOTIDE SEQUENCE [LARGE SCALE GENOMIC DNA]</scope>
    <source>
        <strain evidence="3">JGI_Cruoil_03_44_89</strain>
    </source>
</reference>
<dbReference type="InterPro" id="IPR002201">
    <property type="entry name" value="Glyco_trans_9"/>
</dbReference>
<dbReference type="Gene3D" id="3.40.50.2000">
    <property type="entry name" value="Glycogen Phosphorylase B"/>
    <property type="match status" value="2"/>
</dbReference>
<dbReference type="SUPFAM" id="SSF53756">
    <property type="entry name" value="UDP-Glycosyltransferase/glycogen phosphorylase"/>
    <property type="match status" value="1"/>
</dbReference>
<dbReference type="PANTHER" id="PTHR30160">
    <property type="entry name" value="TETRAACYLDISACCHARIDE 4'-KINASE-RELATED"/>
    <property type="match status" value="1"/>
</dbReference>
<gene>
    <name evidence="3" type="ORF">CH333_05970</name>
</gene>
<dbReference type="InterPro" id="IPR051199">
    <property type="entry name" value="LPS_LOS_Heptosyltrfase"/>
</dbReference>
<dbReference type="Proteomes" id="UP000215215">
    <property type="component" value="Unassembled WGS sequence"/>
</dbReference>
<accession>A0A235BU96</accession>
<evidence type="ECO:0000313" key="4">
    <source>
        <dbReference type="Proteomes" id="UP000215215"/>
    </source>
</evidence>
<name>A0A235BU96_UNCW3</name>
<organism evidence="3 4">
    <name type="scientific">candidate division WOR-3 bacterium JGI_Cruoil_03_44_89</name>
    <dbReference type="NCBI Taxonomy" id="1973748"/>
    <lineage>
        <taxon>Bacteria</taxon>
        <taxon>Bacteria division WOR-3</taxon>
    </lineage>
</organism>
<protein>
    <recommendedName>
        <fullName evidence="5">Lipopolysaccharide heptosyltransferase II</fullName>
    </recommendedName>
</protein>
<dbReference type="CDD" id="cd03789">
    <property type="entry name" value="GT9_LPS_heptosyltransferase"/>
    <property type="match status" value="1"/>
</dbReference>